<accession>A0AAD9VHI1</accession>
<evidence type="ECO:0000313" key="3">
    <source>
        <dbReference type="Proteomes" id="UP001258017"/>
    </source>
</evidence>
<feature type="chain" id="PRO_5042026322" evidence="1">
    <location>
        <begin position="17"/>
        <end position="250"/>
    </location>
</feature>
<reference evidence="2" key="2">
    <citation type="journal article" date="2023" name="Commun. Biol.">
        <title>Intrasexual cuticular hydrocarbon dimorphism in a wasp sheds light on hydrocarbon biosynthesis genes in Hymenoptera.</title>
        <authorList>
            <person name="Moris V.C."/>
            <person name="Podsiadlowski L."/>
            <person name="Martin S."/>
            <person name="Oeyen J.P."/>
            <person name="Donath A."/>
            <person name="Petersen M."/>
            <person name="Wilbrandt J."/>
            <person name="Misof B."/>
            <person name="Liedtke D."/>
            <person name="Thamm M."/>
            <person name="Scheiner R."/>
            <person name="Schmitt T."/>
            <person name="Niehuis O."/>
        </authorList>
    </citation>
    <scope>NUCLEOTIDE SEQUENCE</scope>
    <source>
        <strain evidence="2">GBR_01_08_01A</strain>
    </source>
</reference>
<evidence type="ECO:0000256" key="1">
    <source>
        <dbReference type="SAM" id="SignalP"/>
    </source>
</evidence>
<organism evidence="2 3">
    <name type="scientific">Odynerus spinipes</name>
    <dbReference type="NCBI Taxonomy" id="1348599"/>
    <lineage>
        <taxon>Eukaryota</taxon>
        <taxon>Metazoa</taxon>
        <taxon>Ecdysozoa</taxon>
        <taxon>Arthropoda</taxon>
        <taxon>Hexapoda</taxon>
        <taxon>Insecta</taxon>
        <taxon>Pterygota</taxon>
        <taxon>Neoptera</taxon>
        <taxon>Endopterygota</taxon>
        <taxon>Hymenoptera</taxon>
        <taxon>Apocrita</taxon>
        <taxon>Aculeata</taxon>
        <taxon>Vespoidea</taxon>
        <taxon>Vespidae</taxon>
        <taxon>Eumeninae</taxon>
        <taxon>Odynerus</taxon>
    </lineage>
</organism>
<protein>
    <submittedName>
        <fullName evidence="2">Uncharacterized protein</fullName>
    </submittedName>
</protein>
<sequence>MILAVLLWTVPWLVLAASNTEAENGVYKIQKFENLPNLYFEDLGPARIFHETWTLITYTELSAIDNQEKKLREGISYLTSTCGTCPHLSMLHSMSVQMDLAQQDKRKLYATLGVSRTLRGRRGVFDFVGDISKVLFGTMSNSDATYYNQEIDAIHEDNKRNAELFKNQTQILKISLERTDGLIRDYNSKLEIIRNNFEVLSSKSDEIYRNEILLKTCFETEIAISEHHTIVTRLLDAVNSARRGEISQFL</sequence>
<proteinExistence type="predicted"/>
<dbReference type="EMBL" id="JAIFRP010004906">
    <property type="protein sequence ID" value="KAK2574786.1"/>
    <property type="molecule type" value="Genomic_DNA"/>
</dbReference>
<comment type="caution">
    <text evidence="2">The sequence shown here is derived from an EMBL/GenBank/DDBJ whole genome shotgun (WGS) entry which is preliminary data.</text>
</comment>
<keyword evidence="3" id="KW-1185">Reference proteome</keyword>
<dbReference type="Pfam" id="PF12259">
    <property type="entry name" value="Baculo_F"/>
    <property type="match status" value="1"/>
</dbReference>
<reference evidence="2" key="1">
    <citation type="submission" date="2021-08" db="EMBL/GenBank/DDBJ databases">
        <authorList>
            <person name="Misof B."/>
            <person name="Oliver O."/>
            <person name="Podsiadlowski L."/>
            <person name="Donath A."/>
            <person name="Peters R."/>
            <person name="Mayer C."/>
            <person name="Rust J."/>
            <person name="Gunkel S."/>
            <person name="Lesny P."/>
            <person name="Martin S."/>
            <person name="Oeyen J.P."/>
            <person name="Petersen M."/>
            <person name="Panagiotis P."/>
            <person name="Wilbrandt J."/>
            <person name="Tanja T."/>
        </authorList>
    </citation>
    <scope>NUCLEOTIDE SEQUENCE</scope>
    <source>
        <strain evidence="2">GBR_01_08_01A</strain>
        <tissue evidence="2">Thorax + abdomen</tissue>
    </source>
</reference>
<dbReference type="Proteomes" id="UP001258017">
    <property type="component" value="Unassembled WGS sequence"/>
</dbReference>
<name>A0AAD9VHI1_9HYME</name>
<feature type="non-terminal residue" evidence="2">
    <location>
        <position position="250"/>
    </location>
</feature>
<dbReference type="AlphaFoldDB" id="A0AAD9VHI1"/>
<feature type="signal peptide" evidence="1">
    <location>
        <begin position="1"/>
        <end position="16"/>
    </location>
</feature>
<evidence type="ECO:0000313" key="2">
    <source>
        <dbReference type="EMBL" id="KAK2574786.1"/>
    </source>
</evidence>
<dbReference type="InterPro" id="IPR022048">
    <property type="entry name" value="Envelope_fusion-like"/>
</dbReference>
<gene>
    <name evidence="2" type="ORF">KPH14_013045</name>
</gene>
<keyword evidence="1" id="KW-0732">Signal</keyword>